<feature type="transmembrane region" description="Helical" evidence="1">
    <location>
        <begin position="35"/>
        <end position="59"/>
    </location>
</feature>
<sequence length="68" mass="7891">MNSFNRQRGWYKDTLNKKISGVCSGLARRLDFPVWATRVVTILLFLSFPFAIALGYFIAHCCLENKEY</sequence>
<dbReference type="AlphaFoldDB" id="A0A290S2Z9"/>
<accession>A0A290S2Z9</accession>
<organism evidence="3 4">
    <name type="scientific">Pseudoalteromonas arctica A 37-1-2</name>
    <dbReference type="NCBI Taxonomy" id="1117313"/>
    <lineage>
        <taxon>Bacteria</taxon>
        <taxon>Pseudomonadati</taxon>
        <taxon>Pseudomonadota</taxon>
        <taxon>Gammaproteobacteria</taxon>
        <taxon>Alteromonadales</taxon>
        <taxon>Pseudoalteromonadaceae</taxon>
        <taxon>Pseudoalteromonas</taxon>
    </lineage>
</organism>
<evidence type="ECO:0000313" key="3">
    <source>
        <dbReference type="EMBL" id="ATC85371.1"/>
    </source>
</evidence>
<keyword evidence="1" id="KW-1133">Transmembrane helix</keyword>
<proteinExistence type="predicted"/>
<keyword evidence="1" id="KW-0812">Transmembrane</keyword>
<dbReference type="InterPro" id="IPR007168">
    <property type="entry name" value="Phageshock_PspC_N"/>
</dbReference>
<dbReference type="KEGG" id="part:PARC_a0658"/>
<dbReference type="RefSeq" id="WP_010554259.1">
    <property type="nucleotide sequence ID" value="NZ_CP011025.1"/>
</dbReference>
<reference evidence="3 4" key="1">
    <citation type="journal article" date="2012" name="J. Bacteriol.">
        <title>Genome sequences of type strains of seven species of the marine bacterium Pseudoalteromonas.</title>
        <authorList>
            <person name="Xie B.B."/>
            <person name="Shu Y.L."/>
            <person name="Qin Q.L."/>
            <person name="Rong J.C."/>
            <person name="Zhang X.Y."/>
            <person name="Chen X.L."/>
            <person name="Shi M."/>
            <person name="He H.L."/>
            <person name="Zhou B.C."/>
            <person name="Zhang Y.Z."/>
        </authorList>
    </citation>
    <scope>NUCLEOTIDE SEQUENCE [LARGE SCALE GENOMIC DNA]</scope>
    <source>
        <strain evidence="3 4">A 37-1-2</strain>
    </source>
</reference>
<dbReference type="Proteomes" id="UP000016505">
    <property type="component" value="Chromosome I"/>
</dbReference>
<feature type="domain" description="Phage shock protein PspC N-terminal" evidence="2">
    <location>
        <begin position="9"/>
        <end position="63"/>
    </location>
</feature>
<keyword evidence="1" id="KW-0472">Membrane</keyword>
<evidence type="ECO:0000313" key="4">
    <source>
        <dbReference type="Proteomes" id="UP000016505"/>
    </source>
</evidence>
<dbReference type="EMBL" id="CP011025">
    <property type="protein sequence ID" value="ATC85371.1"/>
    <property type="molecule type" value="Genomic_DNA"/>
</dbReference>
<name>A0A290S2Z9_9GAMM</name>
<evidence type="ECO:0000256" key="1">
    <source>
        <dbReference type="SAM" id="Phobius"/>
    </source>
</evidence>
<evidence type="ECO:0000259" key="2">
    <source>
        <dbReference type="Pfam" id="PF04024"/>
    </source>
</evidence>
<dbReference type="Pfam" id="PF04024">
    <property type="entry name" value="PspC"/>
    <property type="match status" value="1"/>
</dbReference>
<dbReference type="OrthoDB" id="5772680at2"/>
<gene>
    <name evidence="3" type="primary">pspC</name>
    <name evidence="3" type="ORF">PARC_a0658</name>
</gene>
<protein>
    <submittedName>
        <fullName evidence="3">Phage shock protein C</fullName>
    </submittedName>
</protein>